<reference evidence="1" key="1">
    <citation type="submission" date="2021-04" db="EMBL/GenBank/DDBJ databases">
        <title>Genome sequence of Woronichinia naegeliana from Washington state freshwater lake bloom.</title>
        <authorList>
            <person name="Dreher T.W."/>
        </authorList>
    </citation>
    <scope>NUCLEOTIDE SEQUENCE</scope>
    <source>
        <strain evidence="1">WA131</strain>
    </source>
</reference>
<proteinExistence type="predicted"/>
<sequence length="285" mass="33431">MTEHLLTLLNNASQAWLLLAYGEEQNYIGHSGYQDIVEEVYRYDNSVPNYRRISDGDLVLVRDQERLLGMAKIIRIEKETGVKERKRCPFCNTGDLYKRRTKTPIFKCKKGHEFDDPIYKKECCENYSAYFGNTFINVYPEIVIDRHQLAQMCPKYNQQLSMQFIDLNKIKSNLLPKAYQIKHQENLVVSQINYPDKVNENFHEGKVKEVKVNIYERNLKAREICIKKHGLTCSICGFSFREKYGEIGENFIHVHHLKPLSEIRTDYQLDPIKDLRPVCPNGCDL</sequence>
<dbReference type="Proteomes" id="UP001065613">
    <property type="component" value="Chromosome"/>
</dbReference>
<evidence type="ECO:0000313" key="1">
    <source>
        <dbReference type="EMBL" id="UXE60065.1"/>
    </source>
</evidence>
<protein>
    <recommendedName>
        <fullName evidence="2">HNH endonuclease</fullName>
    </recommendedName>
</protein>
<gene>
    <name evidence="1" type="ORF">KA717_31050</name>
</gene>
<dbReference type="KEGG" id="wna:KA717_31050"/>
<name>A0A977KWV0_9CYAN</name>
<dbReference type="AlphaFoldDB" id="A0A977KWV0"/>
<organism evidence="1">
    <name type="scientific">Woronichinia naegeliana WA131</name>
    <dbReference type="NCBI Taxonomy" id="2824559"/>
    <lineage>
        <taxon>Bacteria</taxon>
        <taxon>Bacillati</taxon>
        <taxon>Cyanobacteriota</taxon>
        <taxon>Cyanophyceae</taxon>
        <taxon>Synechococcales</taxon>
        <taxon>Coelosphaeriaceae</taxon>
        <taxon>Woronichinia</taxon>
    </lineage>
</organism>
<dbReference type="EMBL" id="CP073041">
    <property type="protein sequence ID" value="UXE60065.1"/>
    <property type="molecule type" value="Genomic_DNA"/>
</dbReference>
<evidence type="ECO:0008006" key="2">
    <source>
        <dbReference type="Google" id="ProtNLM"/>
    </source>
</evidence>
<accession>A0A977KWV0</accession>